<dbReference type="Proteomes" id="UP000186549">
    <property type="component" value="Unassembled WGS sequence"/>
</dbReference>
<evidence type="ECO:0000313" key="2">
    <source>
        <dbReference type="EMBL" id="OKZ35119.1"/>
    </source>
</evidence>
<reference evidence="2 3" key="1">
    <citation type="journal article" date="2016" name="Nat. Biotechnol.">
        <title>Measurement of bacterial replication rates in microbial communities.</title>
        <authorList>
            <person name="Brown C.T."/>
            <person name="Olm M.R."/>
            <person name="Thomas B.C."/>
            <person name="Banfield J.F."/>
        </authorList>
    </citation>
    <scope>NUCLEOTIDE SEQUENCE [LARGE SCALE GENOMIC DNA]</scope>
    <source>
        <strain evidence="2">45_41</strain>
    </source>
</reference>
<feature type="transmembrane region" description="Helical" evidence="1">
    <location>
        <begin position="73"/>
        <end position="98"/>
    </location>
</feature>
<protein>
    <submittedName>
        <fullName evidence="2">Uncharacterized protein</fullName>
    </submittedName>
</protein>
<dbReference type="AlphaFoldDB" id="A0A1Q6I8P3"/>
<feature type="transmembrane region" description="Helical" evidence="1">
    <location>
        <begin position="145"/>
        <end position="165"/>
    </location>
</feature>
<feature type="transmembrane region" description="Helical" evidence="1">
    <location>
        <begin position="225"/>
        <end position="244"/>
    </location>
</feature>
<accession>A0A1Q6I8P3</accession>
<evidence type="ECO:0000256" key="1">
    <source>
        <dbReference type="SAM" id="Phobius"/>
    </source>
</evidence>
<gene>
    <name evidence="2" type="ORF">BHV79_07360</name>
</gene>
<dbReference type="InterPro" id="IPR056918">
    <property type="entry name" value="8xMP"/>
</dbReference>
<keyword evidence="1" id="KW-1133">Transmembrane helix</keyword>
<feature type="transmembrane region" description="Helical" evidence="1">
    <location>
        <begin position="177"/>
        <end position="198"/>
    </location>
</feature>
<sequence>MDEEQRRLKRYKLMFARFNWMEQRYHTWMNYYSLFNGALLVAYCTILVSTGKIVEVEGNISNNEFTNLGAKLFYLNCTYWDILTVIAILGVIASYCWYLSMIGHRSWLENWRKILEKEGNMPFEHILYAKTNNAQKHLIHFHSTYKITIGFIVFVLLAWILIVGYSLLNHDLSPCLFLGSLCIWVAFLFLEYTLCHFIGSDVSSFKANVDNSKNSDNKINGNQYCTLRIGLAILLFYIGGEIWWCIFKQNHSEVQYQTEFSIQEVNENVEIKNDSIA</sequence>
<proteinExistence type="predicted"/>
<keyword evidence="1" id="KW-0812">Transmembrane</keyword>
<comment type="caution">
    <text evidence="2">The sequence shown here is derived from an EMBL/GenBank/DDBJ whole genome shotgun (WGS) entry which is preliminary data.</text>
</comment>
<name>A0A1Q6I8P3_BACUN</name>
<dbReference type="EMBL" id="MNQU01000180">
    <property type="protein sequence ID" value="OKZ35119.1"/>
    <property type="molecule type" value="Genomic_DNA"/>
</dbReference>
<evidence type="ECO:0000313" key="3">
    <source>
        <dbReference type="Proteomes" id="UP000186549"/>
    </source>
</evidence>
<organism evidence="2 3">
    <name type="scientific">Bacteroides uniformis</name>
    <dbReference type="NCBI Taxonomy" id="820"/>
    <lineage>
        <taxon>Bacteria</taxon>
        <taxon>Pseudomonadati</taxon>
        <taxon>Bacteroidota</taxon>
        <taxon>Bacteroidia</taxon>
        <taxon>Bacteroidales</taxon>
        <taxon>Bacteroidaceae</taxon>
        <taxon>Bacteroides</taxon>
    </lineage>
</organism>
<keyword evidence="1" id="KW-0472">Membrane</keyword>
<dbReference type="Pfam" id="PF24838">
    <property type="entry name" value="8xMP"/>
    <property type="match status" value="1"/>
</dbReference>